<evidence type="ECO:0000256" key="1">
    <source>
        <dbReference type="ARBA" id="ARBA00023015"/>
    </source>
</evidence>
<dbReference type="SMART" id="SM00346">
    <property type="entry name" value="HTH_ICLR"/>
    <property type="match status" value="1"/>
</dbReference>
<feature type="domain" description="IclR-ED" evidence="5">
    <location>
        <begin position="77"/>
        <end position="269"/>
    </location>
</feature>
<dbReference type="Gene3D" id="3.30.450.40">
    <property type="match status" value="1"/>
</dbReference>
<dbReference type="EMBL" id="CP083974">
    <property type="protein sequence ID" value="UZF45886.1"/>
    <property type="molecule type" value="Genomic_DNA"/>
</dbReference>
<evidence type="ECO:0000259" key="5">
    <source>
        <dbReference type="PROSITE" id="PS51078"/>
    </source>
</evidence>
<dbReference type="InterPro" id="IPR005471">
    <property type="entry name" value="Tscrpt_reg_IclR_N"/>
</dbReference>
<dbReference type="PROSITE" id="PS51078">
    <property type="entry name" value="ICLR_ED"/>
    <property type="match status" value="1"/>
</dbReference>
<reference evidence="6" key="2">
    <citation type="submission" date="2021-11" db="EMBL/GenBank/DDBJ databases">
        <title>Development of a sustainable strategy for remediation of hydrocarbon-contaminated territories based on the waste exchange concept.</title>
        <authorList>
            <person name="Elkin A."/>
        </authorList>
    </citation>
    <scope>NUCLEOTIDE SEQUENCE</scope>
    <source>
        <strain evidence="6">IEGM 757</strain>
    </source>
</reference>
<organism evidence="7 8">
    <name type="scientific">Rhodococcus rhodochrous</name>
    <dbReference type="NCBI Taxonomy" id="1829"/>
    <lineage>
        <taxon>Bacteria</taxon>
        <taxon>Bacillati</taxon>
        <taxon>Actinomycetota</taxon>
        <taxon>Actinomycetes</taxon>
        <taxon>Mycobacteriales</taxon>
        <taxon>Nocardiaceae</taxon>
        <taxon>Rhodococcus</taxon>
    </lineage>
</organism>
<evidence type="ECO:0000313" key="7">
    <source>
        <dbReference type="EMBL" id="UZF45886.1"/>
    </source>
</evidence>
<dbReference type="GO" id="GO:0003677">
    <property type="term" value="F:DNA binding"/>
    <property type="evidence" value="ECO:0007669"/>
    <property type="project" value="UniProtKB-KW"/>
</dbReference>
<dbReference type="PANTHER" id="PTHR30136:SF24">
    <property type="entry name" value="HTH-TYPE TRANSCRIPTIONAL REPRESSOR ALLR"/>
    <property type="match status" value="1"/>
</dbReference>
<dbReference type="AlphaFoldDB" id="A0A6I6YAH8"/>
<dbReference type="SUPFAM" id="SSF46785">
    <property type="entry name" value="Winged helix' DNA-binding domain"/>
    <property type="match status" value="1"/>
</dbReference>
<dbReference type="SUPFAM" id="SSF55781">
    <property type="entry name" value="GAF domain-like"/>
    <property type="match status" value="1"/>
</dbReference>
<dbReference type="Proteomes" id="UP001162740">
    <property type="component" value="Chromosome"/>
</dbReference>
<gene>
    <name evidence="7" type="ORF">KUM34_004125</name>
    <name evidence="6" type="ORF">LQ384_04270</name>
</gene>
<evidence type="ECO:0000313" key="8">
    <source>
        <dbReference type="Proteomes" id="UP001162740"/>
    </source>
</evidence>
<dbReference type="EMBL" id="JAJNCO010000002">
    <property type="protein sequence ID" value="MCD2110300.1"/>
    <property type="molecule type" value="Genomic_DNA"/>
</dbReference>
<dbReference type="Gene3D" id="1.10.10.10">
    <property type="entry name" value="Winged helix-like DNA-binding domain superfamily/Winged helix DNA-binding domain"/>
    <property type="match status" value="1"/>
</dbReference>
<sequence length="284" mass="30556">MSSGNPQESAVNVKPSIAVGRALSLLDAFLDAGHTMSLTELAQLTSLPKSTAFRILGQLTASGHVIRNGNQYRLGIKMFELGNHFVHSRPTGLKEVAAPLLGDLFLHVGATVGLSVLESWDVILIDQITSSRSRIVTPVVGGRAPALSTASGKALVAFLDTENRERAVAHHVRQEPCSSRTVRHAGRLRSQLAEVRENGHSWACDEFSMGMSAVASPVLVNGRPIAAVSVSAATGRLDRVKAAAAVLRTSRLIATQFIRARELAQDYSTSELQWDIEDEFDRVS</sequence>
<evidence type="ECO:0000259" key="4">
    <source>
        <dbReference type="PROSITE" id="PS51077"/>
    </source>
</evidence>
<dbReference type="InterPro" id="IPR050707">
    <property type="entry name" value="HTH_MetabolicPath_Reg"/>
</dbReference>
<evidence type="ECO:0000256" key="3">
    <source>
        <dbReference type="ARBA" id="ARBA00023163"/>
    </source>
</evidence>
<keyword evidence="2" id="KW-0238">DNA-binding</keyword>
<evidence type="ECO:0000313" key="6">
    <source>
        <dbReference type="EMBL" id="MCD2110300.1"/>
    </source>
</evidence>
<dbReference type="InterPro" id="IPR014757">
    <property type="entry name" value="Tscrpt_reg_IclR_C"/>
</dbReference>
<dbReference type="InterPro" id="IPR036390">
    <property type="entry name" value="WH_DNA-bd_sf"/>
</dbReference>
<dbReference type="PANTHER" id="PTHR30136">
    <property type="entry name" value="HELIX-TURN-HELIX TRANSCRIPTIONAL REGULATOR, ICLR FAMILY"/>
    <property type="match status" value="1"/>
</dbReference>
<proteinExistence type="predicted"/>
<dbReference type="InterPro" id="IPR029016">
    <property type="entry name" value="GAF-like_dom_sf"/>
</dbReference>
<keyword evidence="3" id="KW-0804">Transcription</keyword>
<dbReference type="Pfam" id="PF09339">
    <property type="entry name" value="HTH_IclR"/>
    <property type="match status" value="1"/>
</dbReference>
<keyword evidence="1" id="KW-0805">Transcription regulation</keyword>
<reference evidence="7 8" key="1">
    <citation type="journal article" date="2021" name="Front. Microbiol.">
        <title>Bacterial Transformation of Aromatic Monomers in Softwood Black Liquor.</title>
        <authorList>
            <person name="Navas L.E."/>
            <person name="Dexter G."/>
            <person name="Liu J."/>
            <person name="Levy-Booth D."/>
            <person name="Cho M."/>
            <person name="Jang S.K."/>
            <person name="Mansfield S.D."/>
            <person name="Renneckar S."/>
            <person name="Mohn W.W."/>
            <person name="Eltis L.D."/>
        </authorList>
    </citation>
    <scope>NUCLEOTIDE SEQUENCE [LARGE SCALE GENOMIC DNA]</scope>
    <source>
        <strain evidence="7 8">GD02</strain>
    </source>
</reference>
<dbReference type="PROSITE" id="PS51077">
    <property type="entry name" value="HTH_ICLR"/>
    <property type="match status" value="1"/>
</dbReference>
<accession>A0A6I6YAH8</accession>
<feature type="domain" description="HTH iclR-type" evidence="4">
    <location>
        <begin position="16"/>
        <end position="76"/>
    </location>
</feature>
<dbReference type="Pfam" id="PF01614">
    <property type="entry name" value="IclR_C"/>
    <property type="match status" value="1"/>
</dbReference>
<evidence type="ECO:0000256" key="2">
    <source>
        <dbReference type="ARBA" id="ARBA00023125"/>
    </source>
</evidence>
<dbReference type="GO" id="GO:0045892">
    <property type="term" value="P:negative regulation of DNA-templated transcription"/>
    <property type="evidence" value="ECO:0007669"/>
    <property type="project" value="TreeGrafter"/>
</dbReference>
<protein>
    <submittedName>
        <fullName evidence="7">IclR family transcriptional regulator</fullName>
    </submittedName>
</protein>
<dbReference type="RefSeq" id="WP_159416698.1">
    <property type="nucleotide sequence ID" value="NZ_CP027557.1"/>
</dbReference>
<dbReference type="Proteomes" id="UP001198630">
    <property type="component" value="Unassembled WGS sequence"/>
</dbReference>
<dbReference type="InterPro" id="IPR036388">
    <property type="entry name" value="WH-like_DNA-bd_sf"/>
</dbReference>
<dbReference type="GO" id="GO:0003700">
    <property type="term" value="F:DNA-binding transcription factor activity"/>
    <property type="evidence" value="ECO:0007669"/>
    <property type="project" value="TreeGrafter"/>
</dbReference>
<name>A0A6I6YAH8_RHORH</name>